<evidence type="ECO:0000256" key="1">
    <source>
        <dbReference type="ARBA" id="ARBA00010914"/>
    </source>
</evidence>
<dbReference type="PROSITE" id="PS51085">
    <property type="entry name" value="2FE2S_FER_2"/>
    <property type="match status" value="1"/>
</dbReference>
<keyword evidence="4" id="KW-0408">Iron</keyword>
<name>A0A9E5MNE2_9GAMM</name>
<gene>
    <name evidence="8" type="ORF">G8770_17830</name>
</gene>
<keyword evidence="5" id="KW-0411">Iron-sulfur</keyword>
<organism evidence="8 9">
    <name type="scientific">Pseudomaricurvus hydrocarbonicus</name>
    <dbReference type="NCBI Taxonomy" id="1470433"/>
    <lineage>
        <taxon>Bacteria</taxon>
        <taxon>Pseudomonadati</taxon>
        <taxon>Pseudomonadota</taxon>
        <taxon>Gammaproteobacteria</taxon>
        <taxon>Cellvibrionales</taxon>
        <taxon>Cellvibrionaceae</taxon>
        <taxon>Pseudomaricurvus</taxon>
    </lineage>
</organism>
<evidence type="ECO:0000313" key="8">
    <source>
        <dbReference type="EMBL" id="NHO67409.1"/>
    </source>
</evidence>
<dbReference type="PANTHER" id="PTHR23426">
    <property type="entry name" value="FERREDOXIN/ADRENODOXIN"/>
    <property type="match status" value="1"/>
</dbReference>
<evidence type="ECO:0000313" key="9">
    <source>
        <dbReference type="Proteomes" id="UP000787472"/>
    </source>
</evidence>
<keyword evidence="2" id="KW-0001">2Fe-2S</keyword>
<keyword evidence="9" id="KW-1185">Reference proteome</keyword>
<dbReference type="RefSeq" id="WP_167190029.1">
    <property type="nucleotide sequence ID" value="NZ_JAAONZ010000016.1"/>
</dbReference>
<dbReference type="InterPro" id="IPR036010">
    <property type="entry name" value="2Fe-2S_ferredoxin-like_sf"/>
</dbReference>
<dbReference type="GO" id="GO:0046872">
    <property type="term" value="F:metal ion binding"/>
    <property type="evidence" value="ECO:0007669"/>
    <property type="project" value="UniProtKB-KW"/>
</dbReference>
<proteinExistence type="inferred from homology"/>
<dbReference type="Pfam" id="PF00111">
    <property type="entry name" value="Fer2"/>
    <property type="match status" value="1"/>
</dbReference>
<evidence type="ECO:0000259" key="7">
    <source>
        <dbReference type="PROSITE" id="PS51085"/>
    </source>
</evidence>
<dbReference type="SUPFAM" id="SSF54292">
    <property type="entry name" value="2Fe-2S ferredoxin-like"/>
    <property type="match status" value="1"/>
</dbReference>
<protein>
    <submittedName>
        <fullName evidence="8">2Fe-2S iron-sulfur cluster binding domain-containing protein</fullName>
    </submittedName>
</protein>
<evidence type="ECO:0000256" key="3">
    <source>
        <dbReference type="ARBA" id="ARBA00022723"/>
    </source>
</evidence>
<comment type="caution">
    <text evidence="8">The sequence shown here is derived from an EMBL/GenBank/DDBJ whole genome shotgun (WGS) entry which is preliminary data.</text>
</comment>
<sequence length="105" mass="11581">MPEVIVTKRDGEHSIIEFMEGATLMQAMSDGGVDELLAICGGVCSCATCHVHIDPASVSMLSPMSEDEQFLLEGSEHFNEYSRLSCQIRLTNEHHNLRVTVAEED</sequence>
<dbReference type="CDD" id="cd00207">
    <property type="entry name" value="fer2"/>
    <property type="match status" value="1"/>
</dbReference>
<comment type="cofactor">
    <cofactor evidence="6">
        <name>[2Fe-2S] cluster</name>
        <dbReference type="ChEBI" id="CHEBI:190135"/>
    </cofactor>
</comment>
<evidence type="ECO:0000256" key="6">
    <source>
        <dbReference type="ARBA" id="ARBA00034078"/>
    </source>
</evidence>
<dbReference type="Gene3D" id="3.10.20.30">
    <property type="match status" value="1"/>
</dbReference>
<comment type="similarity">
    <text evidence="1">Belongs to the adrenodoxin/putidaredoxin family.</text>
</comment>
<evidence type="ECO:0000256" key="4">
    <source>
        <dbReference type="ARBA" id="ARBA00023004"/>
    </source>
</evidence>
<evidence type="ECO:0000256" key="5">
    <source>
        <dbReference type="ARBA" id="ARBA00023014"/>
    </source>
</evidence>
<dbReference type="AlphaFoldDB" id="A0A9E5MNE2"/>
<dbReference type="EMBL" id="JAAONZ010000016">
    <property type="protein sequence ID" value="NHO67409.1"/>
    <property type="molecule type" value="Genomic_DNA"/>
</dbReference>
<dbReference type="PRINTS" id="PR00355">
    <property type="entry name" value="ADRENODOXIN"/>
</dbReference>
<reference evidence="8" key="1">
    <citation type="submission" date="2020-03" db="EMBL/GenBank/DDBJ databases">
        <authorList>
            <person name="Guo F."/>
        </authorList>
    </citation>
    <scope>NUCLEOTIDE SEQUENCE</scope>
    <source>
        <strain evidence="8">JCM 30134</strain>
    </source>
</reference>
<dbReference type="InterPro" id="IPR001041">
    <property type="entry name" value="2Fe-2S_ferredoxin-type"/>
</dbReference>
<keyword evidence="3" id="KW-0479">Metal-binding</keyword>
<dbReference type="InterPro" id="IPR001055">
    <property type="entry name" value="Adrenodoxin-like"/>
</dbReference>
<dbReference type="Proteomes" id="UP000787472">
    <property type="component" value="Unassembled WGS sequence"/>
</dbReference>
<evidence type="ECO:0000256" key="2">
    <source>
        <dbReference type="ARBA" id="ARBA00022714"/>
    </source>
</evidence>
<dbReference type="GO" id="GO:0140647">
    <property type="term" value="P:P450-containing electron transport chain"/>
    <property type="evidence" value="ECO:0007669"/>
    <property type="project" value="InterPro"/>
</dbReference>
<dbReference type="GO" id="GO:0009055">
    <property type="term" value="F:electron transfer activity"/>
    <property type="evidence" value="ECO:0007669"/>
    <property type="project" value="TreeGrafter"/>
</dbReference>
<feature type="domain" description="2Fe-2S ferredoxin-type" evidence="7">
    <location>
        <begin position="2"/>
        <end position="105"/>
    </location>
</feature>
<dbReference type="GO" id="GO:0051537">
    <property type="term" value="F:2 iron, 2 sulfur cluster binding"/>
    <property type="evidence" value="ECO:0007669"/>
    <property type="project" value="UniProtKB-KW"/>
</dbReference>
<accession>A0A9E5MNE2</accession>
<dbReference type="PANTHER" id="PTHR23426:SF65">
    <property type="entry name" value="FERREDOXIN-2, MITOCHONDRIAL"/>
    <property type="match status" value="1"/>
</dbReference>
<dbReference type="InterPro" id="IPR012675">
    <property type="entry name" value="Beta-grasp_dom_sf"/>
</dbReference>